<dbReference type="CDD" id="cd10719">
    <property type="entry name" value="DnaJ_zf"/>
    <property type="match status" value="1"/>
</dbReference>
<evidence type="ECO:0000256" key="6">
    <source>
        <dbReference type="ARBA" id="ARBA00022833"/>
    </source>
</evidence>
<keyword evidence="3 9" id="KW-0479">Metal-binding</keyword>
<evidence type="ECO:0000256" key="4">
    <source>
        <dbReference type="ARBA" id="ARBA00022737"/>
    </source>
</evidence>
<dbReference type="PANTHER" id="PTHR43096">
    <property type="entry name" value="DNAJ HOMOLOG 1, MITOCHONDRIAL-RELATED"/>
    <property type="match status" value="1"/>
</dbReference>
<dbReference type="PROSITE" id="PS00636">
    <property type="entry name" value="DNAJ_1"/>
    <property type="match status" value="1"/>
</dbReference>
<feature type="binding site" evidence="9">
    <location>
        <position position="136"/>
    </location>
    <ligand>
        <name>Zn(2+)</name>
        <dbReference type="ChEBI" id="CHEBI:29105"/>
        <label>1</label>
    </ligand>
</feature>
<evidence type="ECO:0000256" key="7">
    <source>
        <dbReference type="ARBA" id="ARBA00023016"/>
    </source>
</evidence>
<dbReference type="CDD" id="cd06257">
    <property type="entry name" value="DnaJ"/>
    <property type="match status" value="1"/>
</dbReference>
<dbReference type="PROSITE" id="PS50076">
    <property type="entry name" value="DNAJ_2"/>
    <property type="match status" value="1"/>
</dbReference>
<feature type="binding site" evidence="9">
    <location>
        <position position="133"/>
    </location>
    <ligand>
        <name>Zn(2+)</name>
        <dbReference type="ChEBI" id="CHEBI:29105"/>
        <label>1</label>
    </ligand>
</feature>
<evidence type="ECO:0000256" key="8">
    <source>
        <dbReference type="ARBA" id="ARBA00023186"/>
    </source>
</evidence>
<dbReference type="InterPro" id="IPR018253">
    <property type="entry name" value="DnaJ_domain_CS"/>
</dbReference>
<protein>
    <recommendedName>
        <fullName evidence="9">Chaperone protein DnaJ</fullName>
    </recommendedName>
</protein>
<evidence type="ECO:0000256" key="10">
    <source>
        <dbReference type="PROSITE-ProRule" id="PRU00546"/>
    </source>
</evidence>
<evidence type="ECO:0000259" key="12">
    <source>
        <dbReference type="PROSITE" id="PS51188"/>
    </source>
</evidence>
<feature type="binding site" evidence="9">
    <location>
        <position position="150"/>
    </location>
    <ligand>
        <name>Zn(2+)</name>
        <dbReference type="ChEBI" id="CHEBI:29105"/>
        <label>2</label>
    </ligand>
</feature>
<evidence type="ECO:0000256" key="9">
    <source>
        <dbReference type="HAMAP-Rule" id="MF_01152"/>
    </source>
</evidence>
<comment type="subunit">
    <text evidence="9">Homodimer.</text>
</comment>
<keyword evidence="2 9" id="KW-0235">DNA replication</keyword>
<comment type="caution">
    <text evidence="13">The sequence shown here is derived from an EMBL/GenBank/DDBJ whole genome shotgun (WGS) entry which is preliminary data.</text>
</comment>
<dbReference type="InterPro" id="IPR002939">
    <property type="entry name" value="DnaJ_C"/>
</dbReference>
<dbReference type="EMBL" id="JALXSQ010000020">
    <property type="protein sequence ID" value="MCT2042918.1"/>
    <property type="molecule type" value="Genomic_DNA"/>
</dbReference>
<feature type="binding site" evidence="9">
    <location>
        <position position="179"/>
    </location>
    <ligand>
        <name>Zn(2+)</name>
        <dbReference type="ChEBI" id="CHEBI:29105"/>
        <label>2</label>
    </ligand>
</feature>
<feature type="binding site" evidence="9">
    <location>
        <position position="153"/>
    </location>
    <ligand>
        <name>Zn(2+)</name>
        <dbReference type="ChEBI" id="CHEBI:29105"/>
        <label>2</label>
    </ligand>
</feature>
<dbReference type="InterPro" id="IPR012724">
    <property type="entry name" value="DnaJ"/>
</dbReference>
<dbReference type="SUPFAM" id="SSF46565">
    <property type="entry name" value="Chaperone J-domain"/>
    <property type="match status" value="1"/>
</dbReference>
<evidence type="ECO:0000259" key="11">
    <source>
        <dbReference type="PROSITE" id="PS50076"/>
    </source>
</evidence>
<dbReference type="PRINTS" id="PR00625">
    <property type="entry name" value="JDOMAIN"/>
</dbReference>
<dbReference type="HAMAP" id="MF_01152">
    <property type="entry name" value="DnaJ"/>
    <property type="match status" value="1"/>
</dbReference>
<dbReference type="Pfam" id="PF00684">
    <property type="entry name" value="DnaJ_CXXCXGXG"/>
    <property type="match status" value="1"/>
</dbReference>
<feature type="domain" description="J" evidence="11">
    <location>
        <begin position="5"/>
        <end position="69"/>
    </location>
</feature>
<dbReference type="Gene3D" id="2.10.230.10">
    <property type="entry name" value="Heat shock protein DnaJ, cysteine-rich domain"/>
    <property type="match status" value="1"/>
</dbReference>
<dbReference type="CDD" id="cd10747">
    <property type="entry name" value="DnaJ_C"/>
    <property type="match status" value="1"/>
</dbReference>
<dbReference type="RefSeq" id="WP_206394700.1">
    <property type="nucleotide sequence ID" value="NZ_JAFDPW010000001.1"/>
</dbReference>
<evidence type="ECO:0000256" key="1">
    <source>
        <dbReference type="ARBA" id="ARBA00022490"/>
    </source>
</evidence>
<sequence>MAEHDHYETLGVARDASQEDIKKAYRKLARKLHPDINPSEEAAEQFKLVTHAYDTLSDPERRRQYDMGGDSAQSFGFSDLFDTFFGGAAGGRRSGPRSRQARGQDALVHVELDLDEVMFGTHREVPVRTATRCPRCEGSCCEPGTSPVTCAACQGQGSVQRQVRSILGIVVTNEACHQCQGYGTIIESPCVECHGQGRVRDDVTIPVDIPAGVDTGMRIHLAGHGETGPGGGPNGDLYLELRVRHHNAFTRDGDDLHCQLDVSLPDAMLGTTTSIKALDGDVEVEIPAGIQSGEVLTIRQRGVTRLHSTERGNLEIHVQLVTPKKLDATSRELVEQLAARIKAPEPSLSEERQGLFSKFRSRFGGR</sequence>
<dbReference type="Gene3D" id="1.10.287.110">
    <property type="entry name" value="DnaJ domain"/>
    <property type="match status" value="1"/>
</dbReference>
<evidence type="ECO:0000313" key="13">
    <source>
        <dbReference type="EMBL" id="MCT2042918.1"/>
    </source>
</evidence>
<evidence type="ECO:0000313" key="14">
    <source>
        <dbReference type="Proteomes" id="UP001525379"/>
    </source>
</evidence>
<dbReference type="SUPFAM" id="SSF49493">
    <property type="entry name" value="HSP40/DnaJ peptide-binding domain"/>
    <property type="match status" value="2"/>
</dbReference>
<dbReference type="Pfam" id="PF01556">
    <property type="entry name" value="DnaJ_C"/>
    <property type="match status" value="1"/>
</dbReference>
<feature type="binding site" evidence="9">
    <location>
        <position position="176"/>
    </location>
    <ligand>
        <name>Zn(2+)</name>
        <dbReference type="ChEBI" id="CHEBI:29105"/>
        <label>2</label>
    </ligand>
</feature>
<organism evidence="13 14">
    <name type="scientific">Pseudoclavibacter albus</name>
    <dbReference type="NCBI Taxonomy" id="272241"/>
    <lineage>
        <taxon>Bacteria</taxon>
        <taxon>Bacillati</taxon>
        <taxon>Actinomycetota</taxon>
        <taxon>Actinomycetes</taxon>
        <taxon>Micrococcales</taxon>
        <taxon>Microbacteriaceae</taxon>
        <taxon>Pseudoclavibacter</taxon>
    </lineage>
</organism>
<keyword evidence="4 9" id="KW-0677">Repeat</keyword>
<dbReference type="Gene3D" id="2.60.260.20">
    <property type="entry name" value="Urease metallochaperone UreE, N-terminal domain"/>
    <property type="match status" value="2"/>
</dbReference>
<feature type="binding site" evidence="9">
    <location>
        <position position="190"/>
    </location>
    <ligand>
        <name>Zn(2+)</name>
        <dbReference type="ChEBI" id="CHEBI:29105"/>
        <label>1</label>
    </ligand>
</feature>
<dbReference type="NCBIfam" id="NF008035">
    <property type="entry name" value="PRK10767.1"/>
    <property type="match status" value="1"/>
</dbReference>
<dbReference type="InterPro" id="IPR036410">
    <property type="entry name" value="HSP_DnaJ_Cys-rich_dom_sf"/>
</dbReference>
<dbReference type="PANTHER" id="PTHR43096:SF48">
    <property type="entry name" value="CHAPERONE PROTEIN DNAJ"/>
    <property type="match status" value="1"/>
</dbReference>
<comment type="domain">
    <text evidence="9">The J domain is necessary and sufficient to stimulate DnaK ATPase activity. Zinc center 1 plays an important role in the autonomous, DnaK-independent chaperone activity of DnaJ. Zinc center 2 is essential for interaction with DnaK and for DnaJ activity.</text>
</comment>
<dbReference type="InterPro" id="IPR008971">
    <property type="entry name" value="HSP40/DnaJ_pept-bd"/>
</dbReference>
<dbReference type="SMART" id="SM00271">
    <property type="entry name" value="DnaJ"/>
    <property type="match status" value="1"/>
</dbReference>
<name>A0ABT2HX72_9MICO</name>
<reference evidence="13 14" key="1">
    <citation type="submission" date="2022-04" db="EMBL/GenBank/DDBJ databases">
        <title>Human microbiome associated bacterial genomes.</title>
        <authorList>
            <person name="Sandstrom S."/>
            <person name="Salamzade R."/>
            <person name="Kalan L.R."/>
        </authorList>
    </citation>
    <scope>NUCLEOTIDE SEQUENCE [LARGE SCALE GENOMIC DNA]</scope>
    <source>
        <strain evidence="14">p3-SID1799</strain>
    </source>
</reference>
<evidence type="ECO:0000256" key="5">
    <source>
        <dbReference type="ARBA" id="ARBA00022771"/>
    </source>
</evidence>
<keyword evidence="14" id="KW-1185">Reference proteome</keyword>
<comment type="similarity">
    <text evidence="9">Belongs to the DnaJ family.</text>
</comment>
<comment type="subcellular location">
    <subcellularLocation>
        <location evidence="9">Cytoplasm</location>
    </subcellularLocation>
</comment>
<dbReference type="SUPFAM" id="SSF57938">
    <property type="entry name" value="DnaJ/Hsp40 cysteine-rich domain"/>
    <property type="match status" value="1"/>
</dbReference>
<dbReference type="InterPro" id="IPR036869">
    <property type="entry name" value="J_dom_sf"/>
</dbReference>
<dbReference type="PROSITE" id="PS51188">
    <property type="entry name" value="ZF_CR"/>
    <property type="match status" value="1"/>
</dbReference>
<comment type="cofactor">
    <cofactor evidence="9">
        <name>Zn(2+)</name>
        <dbReference type="ChEBI" id="CHEBI:29105"/>
    </cofactor>
    <text evidence="9">Binds 2 Zn(2+) ions per monomer.</text>
</comment>
<evidence type="ECO:0000256" key="3">
    <source>
        <dbReference type="ARBA" id="ARBA00022723"/>
    </source>
</evidence>
<keyword evidence="7 9" id="KW-0346">Stress response</keyword>
<keyword evidence="5 9" id="KW-0863">Zinc-finger</keyword>
<feature type="zinc finger region" description="CR-type" evidence="10">
    <location>
        <begin position="120"/>
        <end position="202"/>
    </location>
</feature>
<keyword evidence="1 9" id="KW-0963">Cytoplasm</keyword>
<feature type="domain" description="CR-type" evidence="12">
    <location>
        <begin position="120"/>
        <end position="202"/>
    </location>
</feature>
<keyword evidence="8 9" id="KW-0143">Chaperone</keyword>
<evidence type="ECO:0000256" key="2">
    <source>
        <dbReference type="ARBA" id="ARBA00022705"/>
    </source>
</evidence>
<dbReference type="Proteomes" id="UP001525379">
    <property type="component" value="Unassembled WGS sequence"/>
</dbReference>
<comment type="function">
    <text evidence="9">Participates actively in the response to hyperosmotic and heat shock by preventing the aggregation of stress-denatured proteins and by disaggregating proteins, also in an autonomous, DnaK-independent fashion. Unfolded proteins bind initially to DnaJ; upon interaction with the DnaJ-bound protein, DnaK hydrolyzes its bound ATP, resulting in the formation of a stable complex. GrpE releases ADP from DnaK; ATP binding to DnaK triggers the release of the substrate protein, thus completing the reaction cycle. Several rounds of ATP-dependent interactions between DnaJ, DnaK and GrpE are required for fully efficient folding. Also involved, together with DnaK and GrpE, in the DNA replication of plasmids through activation of initiation proteins.</text>
</comment>
<proteinExistence type="inferred from homology"/>
<dbReference type="Pfam" id="PF00226">
    <property type="entry name" value="DnaJ"/>
    <property type="match status" value="1"/>
</dbReference>
<comment type="caution">
    <text evidence="9">Lacks conserved residue(s) required for the propagation of feature annotation.</text>
</comment>
<dbReference type="InterPro" id="IPR001305">
    <property type="entry name" value="HSP_DnaJ_Cys-rich_dom"/>
</dbReference>
<gene>
    <name evidence="9 13" type="primary">dnaJ</name>
    <name evidence="13" type="ORF">M3D15_06190</name>
</gene>
<keyword evidence="6 9" id="KW-0862">Zinc</keyword>
<feature type="binding site" evidence="9">
    <location>
        <position position="193"/>
    </location>
    <ligand>
        <name>Zn(2+)</name>
        <dbReference type="ChEBI" id="CHEBI:29105"/>
        <label>1</label>
    </ligand>
</feature>
<dbReference type="InterPro" id="IPR001623">
    <property type="entry name" value="DnaJ_domain"/>
</dbReference>
<accession>A0ABT2HX72</accession>